<evidence type="ECO:0000313" key="2">
    <source>
        <dbReference type="Proteomes" id="UP000199239"/>
    </source>
</evidence>
<dbReference type="STRING" id="394264.SAMN04488040_3152"/>
<keyword evidence="2" id="KW-1185">Reference proteome</keyword>
<dbReference type="InterPro" id="IPR036641">
    <property type="entry name" value="HPT_dom_sf"/>
</dbReference>
<proteinExistence type="predicted"/>
<dbReference type="GO" id="GO:0000160">
    <property type="term" value="P:phosphorelay signal transduction system"/>
    <property type="evidence" value="ECO:0007669"/>
    <property type="project" value="InterPro"/>
</dbReference>
<dbReference type="Gene3D" id="1.20.120.160">
    <property type="entry name" value="HPT domain"/>
    <property type="match status" value="1"/>
</dbReference>
<dbReference type="Proteomes" id="UP000199239">
    <property type="component" value="Unassembled WGS sequence"/>
</dbReference>
<evidence type="ECO:0000313" key="1">
    <source>
        <dbReference type="EMBL" id="SFT10669.1"/>
    </source>
</evidence>
<dbReference type="SUPFAM" id="SSF47226">
    <property type="entry name" value="Histidine-containing phosphotransfer domain, HPT domain"/>
    <property type="match status" value="1"/>
</dbReference>
<dbReference type="EMBL" id="FPAJ01000006">
    <property type="protein sequence ID" value="SFT10669.1"/>
    <property type="molecule type" value="Genomic_DNA"/>
</dbReference>
<gene>
    <name evidence="1" type="ORF">SAMN04488040_3152</name>
</gene>
<sequence>MMHQKLTLPGIDRIRSRFLEMLKTRQISIAEYALTAWESYELEEINGSLTLARTLLHQIAGTAGSLGFEDLGNQARSIETEIDAHLAGPDADLAICPSPLFFQLDSFVQLCQTVLDAHPETLEPS</sequence>
<accession>A0A1I6VAE8</accession>
<organism evidence="1 2">
    <name type="scientific">Sulfitobacter marinus</name>
    <dbReference type="NCBI Taxonomy" id="394264"/>
    <lineage>
        <taxon>Bacteria</taxon>
        <taxon>Pseudomonadati</taxon>
        <taxon>Pseudomonadota</taxon>
        <taxon>Alphaproteobacteria</taxon>
        <taxon>Rhodobacterales</taxon>
        <taxon>Roseobacteraceae</taxon>
        <taxon>Sulfitobacter</taxon>
    </lineage>
</organism>
<protein>
    <submittedName>
        <fullName evidence="1">Hpt domain-containing protein</fullName>
    </submittedName>
</protein>
<name>A0A1I6VAE8_9RHOB</name>
<dbReference type="AlphaFoldDB" id="A0A1I6VAE8"/>
<reference evidence="2" key="1">
    <citation type="submission" date="2016-10" db="EMBL/GenBank/DDBJ databases">
        <authorList>
            <person name="Varghese N."/>
            <person name="Submissions S."/>
        </authorList>
    </citation>
    <scope>NUCLEOTIDE SEQUENCE [LARGE SCALE GENOMIC DNA]</scope>
    <source>
        <strain evidence="2">DSM 23422</strain>
    </source>
</reference>